<organism evidence="3 4">
    <name type="scientific">Methanosarcina mazei WWM610</name>
    <dbReference type="NCBI Taxonomy" id="1434117"/>
    <lineage>
        <taxon>Archaea</taxon>
        <taxon>Methanobacteriati</taxon>
        <taxon>Methanobacteriota</taxon>
        <taxon>Stenosarchaea group</taxon>
        <taxon>Methanomicrobia</taxon>
        <taxon>Methanosarcinales</taxon>
        <taxon>Methanosarcinaceae</taxon>
        <taxon>Methanosarcina</taxon>
    </lineage>
</organism>
<dbReference type="PANTHER" id="PTHR22990">
    <property type="entry name" value="F-BOX ONLY PROTEIN"/>
    <property type="match status" value="1"/>
</dbReference>
<dbReference type="InterPro" id="IPR006626">
    <property type="entry name" value="PbH1"/>
</dbReference>
<dbReference type="SMART" id="SM00710">
    <property type="entry name" value="PbH1"/>
    <property type="match status" value="9"/>
</dbReference>
<dbReference type="AlphaFoldDB" id="A0A0E3Q075"/>
<name>A0A0E3Q075_METMZ</name>
<dbReference type="PANTHER" id="PTHR22990:SF15">
    <property type="entry name" value="F-BOX ONLY PROTEIN 10"/>
    <property type="match status" value="1"/>
</dbReference>
<dbReference type="SMART" id="SM00736">
    <property type="entry name" value="CADG"/>
    <property type="match status" value="1"/>
</dbReference>
<evidence type="ECO:0000313" key="3">
    <source>
        <dbReference type="EMBL" id="AKB41528.1"/>
    </source>
</evidence>
<dbReference type="Pfam" id="PF05345">
    <property type="entry name" value="He_PIG"/>
    <property type="match status" value="1"/>
</dbReference>
<dbReference type="InterPro" id="IPR015919">
    <property type="entry name" value="Cadherin-like_sf"/>
</dbReference>
<dbReference type="SUPFAM" id="SSF49313">
    <property type="entry name" value="Cadherin-like"/>
    <property type="match status" value="1"/>
</dbReference>
<dbReference type="SUPFAM" id="SSF51126">
    <property type="entry name" value="Pectin lyase-like"/>
    <property type="match status" value="1"/>
</dbReference>
<dbReference type="GO" id="GO:0016020">
    <property type="term" value="C:membrane"/>
    <property type="evidence" value="ECO:0007669"/>
    <property type="project" value="InterPro"/>
</dbReference>
<dbReference type="InterPro" id="IPR012334">
    <property type="entry name" value="Pectin_lyas_fold"/>
</dbReference>
<dbReference type="Gene3D" id="2.60.40.10">
    <property type="entry name" value="Immunoglobulins"/>
    <property type="match status" value="1"/>
</dbReference>
<dbReference type="GO" id="GO:0005509">
    <property type="term" value="F:calcium ion binding"/>
    <property type="evidence" value="ECO:0007669"/>
    <property type="project" value="InterPro"/>
</dbReference>
<dbReference type="Pfam" id="PF08480">
    <property type="entry name" value="Disaggr_assoc"/>
    <property type="match status" value="1"/>
</dbReference>
<dbReference type="InterPro" id="IPR011050">
    <property type="entry name" value="Pectin_lyase_fold/virulence"/>
</dbReference>
<dbReference type="HOGENOM" id="CLU_012607_0_0_2"/>
<sequence>MSKIKIGILLLVSCLIIIGVPIALAGTATAAVVYVSGDGSGNYNCDGTDDHVQIQQALAYAASNPGTTVYLKGPFTYNVDPNKMYVGSHTTITGDSTAVVKLKEQDYNFPTPSLTRAMFQANSGSTHDITFHGFTIDGNAVHVKLVSGNDHLNMIQLLGSSNVTVYDMTFKNGLGDAIKVKQGSSNNYVHENTNIHIYNNIIDKIGHDGVYLMCVSKISVHDNFISCRNDAGIRLFNCKNAEIFDNEVTSENHGGAGIEIQKTSAVKINNIEIYNNNIYNIRTMGIWIYGYGTYDKSAATGVHIHHNTIRGNGLYTDEVGGIVIQGFDGTLIENNIIDGNYRAGVAMRNSYDYVSPGSGYVTILRNNIITNTKPDRSAGGTAYGVSNDLSSTHSFVMEYNCVYNPGQSNYNKVSSHKTDINVDPLFADRTAYDYHLKSKAGRWSGSRWVTDTVSSPCIDAGSPSYDYSNEPEDNGNRINIGVFGNTKYASKSGTSATNNAPVMNSVPAATVEVGKTLSFSITASDPDGDSLTYSASGLPTGATFDGNSRLFSWTPTSGQEGTYSVTFVVSDGKLKDSVTTSITAVKVESYLPQNEIYDNRLRESSPETVLQDNSYIDVGGVNDAGRYRDVMWFNLSEYAGSDINNATLSLYWYYPAGSSRPSDTIVEIYRPSSWNPSYVSWNNRDEGVSWNNAGGDWYDKNGVSQGSTPYATLTLKGSTLPDNRYYELDVTDLVKEYASGKYANTGFLIKARTESNNYIAFYSSEVGDENQRPKLTVTENVAETPTVNMTFTTTQDNRLRESSPETVLQDNSYIDVGGVNDVGKYRDVMWFNLSEYAGSDINNATLSLYWYYPAGSSRPSDTIVEIYRPSSWNPSYVSWNNRDKGVSWNNAGGDWYDKNGVSQGSTPYATLTLKGSTLPDNRYYELDVTDLVKEYASGKYANTGFLIKARTESNNYIAFYSSEIGDENQRPVLNMKVKQ</sequence>
<dbReference type="InterPro" id="IPR013783">
    <property type="entry name" value="Ig-like_fold"/>
</dbReference>
<dbReference type="InterPro" id="IPR051550">
    <property type="entry name" value="SCF-Subunits/Alg-Epimerases"/>
</dbReference>
<proteinExistence type="predicted"/>
<feature type="domain" description="Dystroglycan-type cadherin-like" evidence="2">
    <location>
        <begin position="501"/>
        <end position="591"/>
    </location>
</feature>
<evidence type="ECO:0000256" key="1">
    <source>
        <dbReference type="ARBA" id="ARBA00022737"/>
    </source>
</evidence>
<dbReference type="Pfam" id="PF06848">
    <property type="entry name" value="Disaggr_repeat"/>
    <property type="match status" value="2"/>
</dbReference>
<dbReference type="InterPro" id="IPR010671">
    <property type="entry name" value="Disaggr-rel_dom"/>
</dbReference>
<evidence type="ECO:0000259" key="2">
    <source>
        <dbReference type="SMART" id="SM00736"/>
    </source>
</evidence>
<reference evidence="3 4" key="1">
    <citation type="submission" date="2014-07" db="EMBL/GenBank/DDBJ databases">
        <title>Methanogenic archaea and the global carbon cycle.</title>
        <authorList>
            <person name="Henriksen J.R."/>
            <person name="Luke J."/>
            <person name="Reinhart S."/>
            <person name="Benedict M.N."/>
            <person name="Youngblut N.D."/>
            <person name="Metcalf M.E."/>
            <person name="Whitaker R.J."/>
            <person name="Metcalf W.W."/>
        </authorList>
    </citation>
    <scope>NUCLEOTIDE SEQUENCE [LARGE SCALE GENOMIC DNA]</scope>
    <source>
        <strain evidence="3 4">WWM610</strain>
    </source>
</reference>
<gene>
    <name evidence="3" type="ORF">MSMAW_2537</name>
</gene>
<dbReference type="NCBIfam" id="NF033679">
    <property type="entry name" value="DNRLRE_dom"/>
    <property type="match status" value="2"/>
</dbReference>
<dbReference type="InterPro" id="IPR006644">
    <property type="entry name" value="Cadg"/>
</dbReference>
<dbReference type="PATRIC" id="fig|1434117.4.peg.3224"/>
<dbReference type="Proteomes" id="UP000033058">
    <property type="component" value="Chromosome"/>
</dbReference>
<dbReference type="EMBL" id="CP009509">
    <property type="protein sequence ID" value="AKB41528.1"/>
    <property type="molecule type" value="Genomic_DNA"/>
</dbReference>
<accession>A0A0E3Q075</accession>
<dbReference type="InterPro" id="IPR013687">
    <property type="entry name" value="Disaggr-rel"/>
</dbReference>
<dbReference type="Gene3D" id="2.160.20.10">
    <property type="entry name" value="Single-stranded right-handed beta-helix, Pectin lyase-like"/>
    <property type="match status" value="1"/>
</dbReference>
<evidence type="ECO:0000313" key="4">
    <source>
        <dbReference type="Proteomes" id="UP000033058"/>
    </source>
</evidence>
<protein>
    <recommendedName>
        <fullName evidence="2">Dystroglycan-type cadherin-like domain-containing protein</fullName>
    </recommendedName>
</protein>
<keyword evidence="1" id="KW-0677">Repeat</keyword>